<protein>
    <submittedName>
        <fullName evidence="1">DUF4160 domain-containing protein</fullName>
    </submittedName>
</protein>
<keyword evidence="2" id="KW-1185">Reference proteome</keyword>
<gene>
    <name evidence="1" type="ORF">DW352_13445</name>
</gene>
<dbReference type="RefSeq" id="WP_115694408.1">
    <property type="nucleotide sequence ID" value="NZ_CP031417.1"/>
</dbReference>
<dbReference type="InterPro" id="IPR025427">
    <property type="entry name" value="DUF4160"/>
</dbReference>
<dbReference type="Proteomes" id="UP000254889">
    <property type="component" value="Chromosome"/>
</dbReference>
<reference evidence="1 2" key="1">
    <citation type="submission" date="2018-07" db="EMBL/GenBank/DDBJ databases">
        <authorList>
            <person name="Quirk P.G."/>
            <person name="Krulwich T.A."/>
        </authorList>
    </citation>
    <scope>NUCLEOTIDE SEQUENCE [LARGE SCALE GENOMIC DNA]</scope>
    <source>
        <strain evidence="1 2">CC-BB4</strain>
    </source>
</reference>
<evidence type="ECO:0000313" key="1">
    <source>
        <dbReference type="EMBL" id="AXK84029.1"/>
    </source>
</evidence>
<proteinExistence type="predicted"/>
<dbReference type="OrthoDB" id="122670at2"/>
<evidence type="ECO:0000313" key="2">
    <source>
        <dbReference type="Proteomes" id="UP000254889"/>
    </source>
</evidence>
<dbReference type="AlphaFoldDB" id="A0A346A4D2"/>
<organism evidence="1 2">
    <name type="scientific">Pseudolabrys taiwanensis</name>
    <dbReference type="NCBI Taxonomy" id="331696"/>
    <lineage>
        <taxon>Bacteria</taxon>
        <taxon>Pseudomonadati</taxon>
        <taxon>Pseudomonadota</taxon>
        <taxon>Alphaproteobacteria</taxon>
        <taxon>Hyphomicrobiales</taxon>
        <taxon>Xanthobacteraceae</taxon>
        <taxon>Pseudolabrys</taxon>
    </lineage>
</organism>
<dbReference type="KEGG" id="ptaw:DW352_13445"/>
<dbReference type="Pfam" id="PF13711">
    <property type="entry name" value="DUF4160"/>
    <property type="match status" value="1"/>
</dbReference>
<sequence>MPTIAWFYGIAIRMYFKDHPPPHFEATYGEHEANIAIATGEVIDGRLPRTAARLVKQWTLAHQSELHSNWERARANIPLERIAGLDAD</sequence>
<accession>A0A346A4D2</accession>
<dbReference type="EMBL" id="CP031417">
    <property type="protein sequence ID" value="AXK84029.1"/>
    <property type="molecule type" value="Genomic_DNA"/>
</dbReference>
<name>A0A346A4D2_9HYPH</name>